<feature type="region of interest" description="Disordered" evidence="1">
    <location>
        <begin position="95"/>
        <end position="130"/>
    </location>
</feature>
<feature type="region of interest" description="Disordered" evidence="1">
    <location>
        <begin position="275"/>
        <end position="311"/>
    </location>
</feature>
<dbReference type="Proteomes" id="UP000291116">
    <property type="component" value="Unassembled WGS sequence"/>
</dbReference>
<evidence type="ECO:0000313" key="3">
    <source>
        <dbReference type="Proteomes" id="UP000291116"/>
    </source>
</evidence>
<name>A0A448ZFF6_9STRA</name>
<feature type="compositionally biased region" description="Low complexity" evidence="1">
    <location>
        <begin position="181"/>
        <end position="220"/>
    </location>
</feature>
<organism evidence="2 3">
    <name type="scientific">Pseudo-nitzschia multistriata</name>
    <dbReference type="NCBI Taxonomy" id="183589"/>
    <lineage>
        <taxon>Eukaryota</taxon>
        <taxon>Sar</taxon>
        <taxon>Stramenopiles</taxon>
        <taxon>Ochrophyta</taxon>
        <taxon>Bacillariophyta</taxon>
        <taxon>Bacillariophyceae</taxon>
        <taxon>Bacillariophycidae</taxon>
        <taxon>Bacillariales</taxon>
        <taxon>Bacillariaceae</taxon>
        <taxon>Pseudo-nitzschia</taxon>
    </lineage>
</organism>
<feature type="compositionally biased region" description="Low complexity" evidence="1">
    <location>
        <begin position="1"/>
        <end position="13"/>
    </location>
</feature>
<dbReference type="AlphaFoldDB" id="A0A448ZFF6"/>
<feature type="region of interest" description="Disordered" evidence="1">
    <location>
        <begin position="1"/>
        <end position="34"/>
    </location>
</feature>
<accession>A0A448ZFF6</accession>
<reference evidence="2 3" key="1">
    <citation type="submission" date="2019-01" db="EMBL/GenBank/DDBJ databases">
        <authorList>
            <person name="Ferrante I. M."/>
        </authorList>
    </citation>
    <scope>NUCLEOTIDE SEQUENCE [LARGE SCALE GENOMIC DNA]</scope>
    <source>
        <strain evidence="2 3">B856</strain>
    </source>
</reference>
<evidence type="ECO:0000256" key="1">
    <source>
        <dbReference type="SAM" id="MobiDB-lite"/>
    </source>
</evidence>
<protein>
    <submittedName>
        <fullName evidence="2">Uncharacterized protein</fullName>
    </submittedName>
</protein>
<evidence type="ECO:0000313" key="2">
    <source>
        <dbReference type="EMBL" id="VEU40783.1"/>
    </source>
</evidence>
<sequence>MDSNSNSNSNSNNYHSDDRNHAMGQPRRESLSSCYSRRESLSSCYSRRDSLNSVGSNFHSLETATTATTASPTEDDEERQLMAEIHEVERQIRQKKLQQQQQQQHHRIGETRPRFFATDPEPSGARGSASHWCNGTSSIWEIDDSCRSGTGTANERVDLWAGNRRLEDSINRLKNELSATNLSRAGSSRSNNAGNNSADGNANNPNHGTTTNNANANANHESSNRSSPCSLLFSMVAPVTPEPSKQSMQMLPRIPTGAPGGFHRCGPKGFHRYGAHPHANANAHGEGDHGVARGSSVRPQQDEDADMGGLDPVPFDEVFCSGNVDAKRRELISNLAHLDLFRLG</sequence>
<dbReference type="EMBL" id="CAACVS010000306">
    <property type="protein sequence ID" value="VEU40783.1"/>
    <property type="molecule type" value="Genomic_DNA"/>
</dbReference>
<keyword evidence="3" id="KW-1185">Reference proteome</keyword>
<gene>
    <name evidence="2" type="ORF">PSNMU_V1.4_AUG-EV-PASAV3_0076800</name>
</gene>
<feature type="compositionally biased region" description="Basic and acidic residues" evidence="1">
    <location>
        <begin position="15"/>
        <end position="34"/>
    </location>
</feature>
<feature type="region of interest" description="Disordered" evidence="1">
    <location>
        <begin position="180"/>
        <end position="227"/>
    </location>
</feature>
<proteinExistence type="predicted"/>